<name>A0A1H7MJR3_STIAU</name>
<gene>
    <name evidence="3" type="ORF">SAMN05444354_1044</name>
</gene>
<feature type="domain" description="HTH cro/C1-type" evidence="2">
    <location>
        <begin position="8"/>
        <end position="41"/>
    </location>
</feature>
<evidence type="ECO:0000256" key="1">
    <source>
        <dbReference type="SAM" id="MobiDB-lite"/>
    </source>
</evidence>
<keyword evidence="4" id="KW-1185">Reference proteome</keyword>
<dbReference type="Proteomes" id="UP000182719">
    <property type="component" value="Unassembled WGS sequence"/>
</dbReference>
<dbReference type="AlphaFoldDB" id="A0A1H7MJR3"/>
<dbReference type="RefSeq" id="WP_075006078.1">
    <property type="nucleotide sequence ID" value="NZ_FOAP01000004.1"/>
</dbReference>
<organism evidence="3 4">
    <name type="scientific">Stigmatella aurantiaca</name>
    <dbReference type="NCBI Taxonomy" id="41"/>
    <lineage>
        <taxon>Bacteria</taxon>
        <taxon>Pseudomonadati</taxon>
        <taxon>Myxococcota</taxon>
        <taxon>Myxococcia</taxon>
        <taxon>Myxococcales</taxon>
        <taxon>Cystobacterineae</taxon>
        <taxon>Archangiaceae</taxon>
        <taxon>Stigmatella</taxon>
    </lineage>
</organism>
<dbReference type="EMBL" id="FOAP01000004">
    <property type="protein sequence ID" value="SEL11138.1"/>
    <property type="molecule type" value="Genomic_DNA"/>
</dbReference>
<dbReference type="Pfam" id="PF01381">
    <property type="entry name" value="HTH_3"/>
    <property type="match status" value="1"/>
</dbReference>
<evidence type="ECO:0000313" key="4">
    <source>
        <dbReference type="Proteomes" id="UP000182719"/>
    </source>
</evidence>
<sequence>MTGAEAAERRKALGYTQAALAKLLGTSSPTMARWEAAESAPEALTRALGSLAPSPGGGRGPYRRAAAGKAPPEAPSASPARQRRREGLTPPPVPKARRKPAQAPPPLPVRLPPASEVQEAEAVGAVLLEDMSAHAERVAELLGLEDATRHARRVLPPPRYPVAACQRCPWKRCPVPLVAAPAEGCCLWR</sequence>
<reference evidence="4" key="1">
    <citation type="submission" date="2016-10" db="EMBL/GenBank/DDBJ databases">
        <authorList>
            <person name="Varghese N."/>
            <person name="Submissions S."/>
        </authorList>
    </citation>
    <scope>NUCLEOTIDE SEQUENCE [LARGE SCALE GENOMIC DNA]</scope>
    <source>
        <strain evidence="4">DSM 17044</strain>
    </source>
</reference>
<dbReference type="SUPFAM" id="SSF47413">
    <property type="entry name" value="lambda repressor-like DNA-binding domains"/>
    <property type="match status" value="1"/>
</dbReference>
<feature type="compositionally biased region" description="Pro residues" evidence="1">
    <location>
        <begin position="102"/>
        <end position="111"/>
    </location>
</feature>
<feature type="region of interest" description="Disordered" evidence="1">
    <location>
        <begin position="33"/>
        <end position="115"/>
    </location>
</feature>
<dbReference type="OrthoDB" id="3213425at2"/>
<protein>
    <submittedName>
        <fullName evidence="3">Helix-turn-helix</fullName>
    </submittedName>
</protein>
<dbReference type="PROSITE" id="PS50943">
    <property type="entry name" value="HTH_CROC1"/>
    <property type="match status" value="1"/>
</dbReference>
<dbReference type="GO" id="GO:0003677">
    <property type="term" value="F:DNA binding"/>
    <property type="evidence" value="ECO:0007669"/>
    <property type="project" value="InterPro"/>
</dbReference>
<evidence type="ECO:0000313" key="3">
    <source>
        <dbReference type="EMBL" id="SEL11138.1"/>
    </source>
</evidence>
<evidence type="ECO:0000259" key="2">
    <source>
        <dbReference type="PROSITE" id="PS50943"/>
    </source>
</evidence>
<dbReference type="InterPro" id="IPR010982">
    <property type="entry name" value="Lambda_DNA-bd_dom_sf"/>
</dbReference>
<dbReference type="InterPro" id="IPR001387">
    <property type="entry name" value="Cro/C1-type_HTH"/>
</dbReference>
<dbReference type="CDD" id="cd00093">
    <property type="entry name" value="HTH_XRE"/>
    <property type="match status" value="1"/>
</dbReference>
<proteinExistence type="predicted"/>
<accession>A0A1H7MJR3</accession>
<feature type="compositionally biased region" description="Low complexity" evidence="1">
    <location>
        <begin position="63"/>
        <end position="80"/>
    </location>
</feature>
<dbReference type="Gene3D" id="1.10.260.40">
    <property type="entry name" value="lambda repressor-like DNA-binding domains"/>
    <property type="match status" value="1"/>
</dbReference>